<comment type="caution">
    <text evidence="2">The sequence shown here is derived from an EMBL/GenBank/DDBJ whole genome shotgun (WGS) entry which is preliminary data.</text>
</comment>
<dbReference type="RefSeq" id="WP_178933083.1">
    <property type="nucleotide sequence ID" value="NZ_JACBAZ010000004.1"/>
</dbReference>
<gene>
    <name evidence="1" type="primary">mraZ</name>
    <name evidence="2" type="ORF">HW115_11805</name>
</gene>
<dbReference type="Proteomes" id="UP000557872">
    <property type="component" value="Unassembled WGS sequence"/>
</dbReference>
<dbReference type="PANTHER" id="PTHR34701">
    <property type="entry name" value="TRANSCRIPTIONAL REGULATOR MRAZ"/>
    <property type="match status" value="1"/>
</dbReference>
<keyword evidence="1" id="KW-0963">Cytoplasm</keyword>
<dbReference type="GO" id="GO:0005737">
    <property type="term" value="C:cytoplasm"/>
    <property type="evidence" value="ECO:0007669"/>
    <property type="project" value="UniProtKB-UniRule"/>
</dbReference>
<dbReference type="GO" id="GO:0000976">
    <property type="term" value="F:transcription cis-regulatory region binding"/>
    <property type="evidence" value="ECO:0007669"/>
    <property type="project" value="TreeGrafter"/>
</dbReference>
<evidence type="ECO:0000313" key="2">
    <source>
        <dbReference type="EMBL" id="NWK56298.1"/>
    </source>
</evidence>
<reference evidence="2 3" key="1">
    <citation type="submission" date="2020-07" db="EMBL/GenBank/DDBJ databases">
        <title>Roseicoccus Jingziensis gen. nov., sp. nov., isolated from coastal seawater.</title>
        <authorList>
            <person name="Feng X."/>
        </authorList>
    </citation>
    <scope>NUCLEOTIDE SEQUENCE [LARGE SCALE GENOMIC DNA]</scope>
    <source>
        <strain evidence="2 3">N1E253</strain>
    </source>
</reference>
<comment type="similarity">
    <text evidence="1">Belongs to the MraZ family.</text>
</comment>
<sequence>MDAKCRVSIPSDWRMEIGGGVLRLLVSHNEKLPCLKVLTVAEFEKMQHDINTDEDMSAAERRLMIGMLFERCTKTQINEQGKLSIPKALLEHPEVNTGEEIALCGRGNYFEILSLENHKQLTAVSTERMAALNEKLGIF</sequence>
<proteinExistence type="inferred from homology"/>
<dbReference type="InterPro" id="IPR003444">
    <property type="entry name" value="MraZ"/>
</dbReference>
<dbReference type="HAMAP" id="MF_01008">
    <property type="entry name" value="MraZ"/>
    <property type="match status" value="1"/>
</dbReference>
<dbReference type="GO" id="GO:0009295">
    <property type="term" value="C:nucleoid"/>
    <property type="evidence" value="ECO:0007669"/>
    <property type="project" value="UniProtKB-SubCell"/>
</dbReference>
<comment type="subunit">
    <text evidence="1">Forms oligomers.</text>
</comment>
<accession>A0A851GEW7</accession>
<dbReference type="SUPFAM" id="SSF89447">
    <property type="entry name" value="AbrB/MazE/MraZ-like"/>
    <property type="match status" value="1"/>
</dbReference>
<keyword evidence="3" id="KW-1185">Reference proteome</keyword>
<evidence type="ECO:0000256" key="1">
    <source>
        <dbReference type="HAMAP-Rule" id="MF_01008"/>
    </source>
</evidence>
<comment type="subcellular location">
    <subcellularLocation>
        <location evidence="1">Cytoplasm</location>
        <location evidence="1">Nucleoid</location>
    </subcellularLocation>
</comment>
<dbReference type="EMBL" id="JACBAZ010000004">
    <property type="protein sequence ID" value="NWK56298.1"/>
    <property type="molecule type" value="Genomic_DNA"/>
</dbReference>
<keyword evidence="1" id="KW-0804">Transcription</keyword>
<dbReference type="InterPro" id="IPR035642">
    <property type="entry name" value="MraZ_N"/>
</dbReference>
<dbReference type="GO" id="GO:0003700">
    <property type="term" value="F:DNA-binding transcription factor activity"/>
    <property type="evidence" value="ECO:0007669"/>
    <property type="project" value="UniProtKB-UniRule"/>
</dbReference>
<dbReference type="CDD" id="cd16320">
    <property type="entry name" value="MraZ_N"/>
    <property type="match status" value="1"/>
</dbReference>
<evidence type="ECO:0000313" key="3">
    <source>
        <dbReference type="Proteomes" id="UP000557872"/>
    </source>
</evidence>
<dbReference type="GO" id="GO:2000143">
    <property type="term" value="P:negative regulation of DNA-templated transcription initiation"/>
    <property type="evidence" value="ECO:0007669"/>
    <property type="project" value="TreeGrafter"/>
</dbReference>
<keyword evidence="1" id="KW-0238">DNA-binding</keyword>
<dbReference type="InterPro" id="IPR038619">
    <property type="entry name" value="MraZ_sf"/>
</dbReference>
<dbReference type="Gene3D" id="3.40.1550.20">
    <property type="entry name" value="Transcriptional regulator MraZ domain"/>
    <property type="match status" value="1"/>
</dbReference>
<dbReference type="InterPro" id="IPR037914">
    <property type="entry name" value="SpoVT-AbrB_sf"/>
</dbReference>
<dbReference type="AlphaFoldDB" id="A0A851GEW7"/>
<dbReference type="PANTHER" id="PTHR34701:SF1">
    <property type="entry name" value="TRANSCRIPTIONAL REGULATOR MRAZ"/>
    <property type="match status" value="1"/>
</dbReference>
<protein>
    <recommendedName>
        <fullName evidence="1">Transcriptional regulator MraZ</fullName>
    </recommendedName>
</protein>
<organism evidence="2 3">
    <name type="scientific">Oceaniferula marina</name>
    <dbReference type="NCBI Taxonomy" id="2748318"/>
    <lineage>
        <taxon>Bacteria</taxon>
        <taxon>Pseudomonadati</taxon>
        <taxon>Verrucomicrobiota</taxon>
        <taxon>Verrucomicrobiia</taxon>
        <taxon>Verrucomicrobiales</taxon>
        <taxon>Verrucomicrobiaceae</taxon>
        <taxon>Oceaniferula</taxon>
    </lineage>
</organism>
<name>A0A851GEW7_9BACT</name>
<keyword evidence="1" id="KW-0805">Transcription regulation</keyword>